<dbReference type="GO" id="GO:0003676">
    <property type="term" value="F:nucleic acid binding"/>
    <property type="evidence" value="ECO:0007669"/>
    <property type="project" value="InterPro"/>
</dbReference>
<dbReference type="PROSITE" id="PS50879">
    <property type="entry name" value="RNASE_H_1"/>
    <property type="match status" value="1"/>
</dbReference>
<dbReference type="Gene3D" id="3.30.420.10">
    <property type="entry name" value="Ribonuclease H-like superfamily/Ribonuclease H"/>
    <property type="match status" value="1"/>
</dbReference>
<dbReference type="PANTHER" id="PTHR48475:SF1">
    <property type="entry name" value="RNASE H TYPE-1 DOMAIN-CONTAINING PROTEIN"/>
    <property type="match status" value="1"/>
</dbReference>
<protein>
    <submittedName>
        <fullName evidence="3">Ribonuclease HI</fullName>
    </submittedName>
</protein>
<dbReference type="EMBL" id="FPBO01000004">
    <property type="protein sequence ID" value="SFU51293.1"/>
    <property type="molecule type" value="Genomic_DNA"/>
</dbReference>
<dbReference type="SUPFAM" id="SSF53098">
    <property type="entry name" value="Ribonuclease H-like"/>
    <property type="match status" value="1"/>
</dbReference>
<organism evidence="3 4">
    <name type="scientific">Pseudoduganella namucuonensis</name>
    <dbReference type="NCBI Taxonomy" id="1035707"/>
    <lineage>
        <taxon>Bacteria</taxon>
        <taxon>Pseudomonadati</taxon>
        <taxon>Pseudomonadota</taxon>
        <taxon>Betaproteobacteria</taxon>
        <taxon>Burkholderiales</taxon>
        <taxon>Oxalobacteraceae</taxon>
        <taxon>Telluria group</taxon>
        <taxon>Pseudoduganella</taxon>
    </lineage>
</organism>
<dbReference type="Proteomes" id="UP000199391">
    <property type="component" value="Unassembled WGS sequence"/>
</dbReference>
<dbReference type="PANTHER" id="PTHR48475">
    <property type="entry name" value="RIBONUCLEASE H"/>
    <property type="match status" value="1"/>
</dbReference>
<evidence type="ECO:0000313" key="4">
    <source>
        <dbReference type="Proteomes" id="UP000199391"/>
    </source>
</evidence>
<feature type="coiled-coil region" evidence="1">
    <location>
        <begin position="55"/>
        <end position="86"/>
    </location>
</feature>
<dbReference type="RefSeq" id="WP_093554512.1">
    <property type="nucleotide sequence ID" value="NZ_FPBO01000004.1"/>
</dbReference>
<evidence type="ECO:0000313" key="3">
    <source>
        <dbReference type="EMBL" id="SFU51293.1"/>
    </source>
</evidence>
<name>A0A1I7GS54_9BURK</name>
<dbReference type="OrthoDB" id="8563755at2"/>
<dbReference type="Pfam" id="PF13456">
    <property type="entry name" value="RVT_3"/>
    <property type="match status" value="1"/>
</dbReference>
<evidence type="ECO:0000259" key="2">
    <source>
        <dbReference type="PROSITE" id="PS50879"/>
    </source>
</evidence>
<dbReference type="AlphaFoldDB" id="A0A1I7GS54"/>
<keyword evidence="4" id="KW-1185">Reference proteome</keyword>
<proteinExistence type="predicted"/>
<keyword evidence="1" id="KW-0175">Coiled coil</keyword>
<reference evidence="4" key="1">
    <citation type="submission" date="2016-10" db="EMBL/GenBank/DDBJ databases">
        <authorList>
            <person name="Varghese N."/>
            <person name="Submissions S."/>
        </authorList>
    </citation>
    <scope>NUCLEOTIDE SEQUENCE [LARGE SCALE GENOMIC DNA]</scope>
    <source>
        <strain evidence="4">CGMCC 1.11014</strain>
    </source>
</reference>
<dbReference type="GO" id="GO:0004523">
    <property type="term" value="F:RNA-DNA hybrid ribonuclease activity"/>
    <property type="evidence" value="ECO:0007669"/>
    <property type="project" value="InterPro"/>
</dbReference>
<gene>
    <name evidence="3" type="ORF">SAMN05216552_100466</name>
</gene>
<sequence>MHDLPALASAAFHNERVAARRLAKTAGITETEALRATLERAAAQAGWADVAALLEARARLRLDELARRADKARARAEAKARRLRARSDAVPGAWRAWFDGSATPNPGLLGIGALLCAPGGERVEISRRAGHGDSSEAEYLALEALLEAAVAARVPALAVYGDSRVVIDDVNAAITATRTAPRGVKGPAKGLEAHRARVLALMARLDDVTLRWVPRHRNGEADSLSQRAIRAGADRQGES</sequence>
<dbReference type="STRING" id="1035707.SAMN05216552_100466"/>
<dbReference type="InterPro" id="IPR002156">
    <property type="entry name" value="RNaseH_domain"/>
</dbReference>
<feature type="domain" description="RNase H type-1" evidence="2">
    <location>
        <begin position="90"/>
        <end position="234"/>
    </location>
</feature>
<evidence type="ECO:0000256" key="1">
    <source>
        <dbReference type="SAM" id="Coils"/>
    </source>
</evidence>
<accession>A0A1I7GS54</accession>
<dbReference type="InterPro" id="IPR036397">
    <property type="entry name" value="RNaseH_sf"/>
</dbReference>
<dbReference type="InterPro" id="IPR012337">
    <property type="entry name" value="RNaseH-like_sf"/>
</dbReference>